<evidence type="ECO:0000256" key="1">
    <source>
        <dbReference type="SAM" id="MobiDB-lite"/>
    </source>
</evidence>
<dbReference type="STRING" id="398673.A0A2P4ZFC3"/>
<dbReference type="RefSeq" id="XP_024404992.1">
    <property type="nucleotide sequence ID" value="XM_024550285.1"/>
</dbReference>
<dbReference type="GeneID" id="36347756"/>
<dbReference type="Proteomes" id="UP000054821">
    <property type="component" value="Unassembled WGS sequence"/>
</dbReference>
<feature type="region of interest" description="Disordered" evidence="1">
    <location>
        <begin position="89"/>
        <end position="108"/>
    </location>
</feature>
<dbReference type="EMBL" id="JPDN02000033">
    <property type="protein sequence ID" value="PON22977.1"/>
    <property type="molecule type" value="Genomic_DNA"/>
</dbReference>
<comment type="caution">
    <text evidence="2">The sequence shown here is derived from an EMBL/GenBank/DDBJ whole genome shotgun (WGS) entry which is preliminary data.</text>
</comment>
<evidence type="ECO:0000313" key="3">
    <source>
        <dbReference type="Proteomes" id="UP000054821"/>
    </source>
</evidence>
<dbReference type="SUPFAM" id="SSF54695">
    <property type="entry name" value="POZ domain"/>
    <property type="match status" value="1"/>
</dbReference>
<dbReference type="AlphaFoldDB" id="A0A2P4ZFC3"/>
<dbReference type="PANTHER" id="PTHR47843">
    <property type="entry name" value="BTB DOMAIN-CONTAINING PROTEIN-RELATED"/>
    <property type="match status" value="1"/>
</dbReference>
<dbReference type="Gene3D" id="3.30.710.10">
    <property type="entry name" value="Potassium Channel Kv1.1, Chain A"/>
    <property type="match status" value="1"/>
</dbReference>
<accession>A0A2P4ZFC3</accession>
<sequence>MNFIPAEIIASSPPFRFLVGPNQREFIMYTALFAHQSPVFEKLVNGNFSESTEKCIQWKSVDEDTFICFWQYAHTGRYTAAPPIIGLKTESEATPEPPPPSPPSPALVGLFSSTATKKDETPPRNLTKREIQWNEFQNQRASANFGAFRSTGLFNPRVRSNYAHEDYTNHFLLHARVYVFAECYGVKGLMDLSLNELHGTLAQYT</sequence>
<evidence type="ECO:0000313" key="2">
    <source>
        <dbReference type="EMBL" id="PON22977.1"/>
    </source>
</evidence>
<proteinExistence type="predicted"/>
<gene>
    <name evidence="2" type="ORF">TGAM01_v208232</name>
</gene>
<name>A0A2P4ZFC3_9HYPO</name>
<evidence type="ECO:0008006" key="4">
    <source>
        <dbReference type="Google" id="ProtNLM"/>
    </source>
</evidence>
<protein>
    <recommendedName>
        <fullName evidence="4">BTB domain-containing protein</fullName>
    </recommendedName>
</protein>
<reference evidence="2 3" key="1">
    <citation type="journal article" date="2016" name="Genome Announc.">
        <title>Draft Whole-Genome Sequence of Trichoderma gamsii T6085, a Promising Biocontrol Agent of Fusarium Head Blight on Wheat.</title>
        <authorList>
            <person name="Baroncelli R."/>
            <person name="Zapparata A."/>
            <person name="Piaggeschi G."/>
            <person name="Sarrocco S."/>
            <person name="Vannacci G."/>
        </authorList>
    </citation>
    <scope>NUCLEOTIDE SEQUENCE [LARGE SCALE GENOMIC DNA]</scope>
    <source>
        <strain evidence="2 3">T6085</strain>
    </source>
</reference>
<feature type="compositionally biased region" description="Pro residues" evidence="1">
    <location>
        <begin position="95"/>
        <end position="105"/>
    </location>
</feature>
<dbReference type="InterPro" id="IPR011333">
    <property type="entry name" value="SKP1/BTB/POZ_sf"/>
</dbReference>
<keyword evidence="3" id="KW-1185">Reference proteome</keyword>
<organism evidence="2 3">
    <name type="scientific">Trichoderma gamsii</name>
    <dbReference type="NCBI Taxonomy" id="398673"/>
    <lineage>
        <taxon>Eukaryota</taxon>
        <taxon>Fungi</taxon>
        <taxon>Dikarya</taxon>
        <taxon>Ascomycota</taxon>
        <taxon>Pezizomycotina</taxon>
        <taxon>Sordariomycetes</taxon>
        <taxon>Hypocreomycetidae</taxon>
        <taxon>Hypocreales</taxon>
        <taxon>Hypocreaceae</taxon>
        <taxon>Trichoderma</taxon>
    </lineage>
</organism>